<accession>A0A811R7N1</accession>
<evidence type="ECO:0000256" key="8">
    <source>
        <dbReference type="PIRSR" id="PIRSR605493-1"/>
    </source>
</evidence>
<dbReference type="SUPFAM" id="SSF89562">
    <property type="entry name" value="RraA-like"/>
    <property type="match status" value="1"/>
</dbReference>
<dbReference type="Gene3D" id="3.50.30.40">
    <property type="entry name" value="Ribonuclease E inhibitor RraA/RraA-like"/>
    <property type="match status" value="1"/>
</dbReference>
<evidence type="ECO:0000313" key="10">
    <source>
        <dbReference type="EMBL" id="CAD6266029.1"/>
    </source>
</evidence>
<dbReference type="PANTHER" id="PTHR33254">
    <property type="entry name" value="4-HYDROXY-4-METHYL-2-OXOGLUTARATE ALDOLASE 3-RELATED"/>
    <property type="match status" value="1"/>
</dbReference>
<comment type="caution">
    <text evidence="10">The sequence shown here is derived from an EMBL/GenBank/DDBJ whole genome shotgun (WGS) entry which is preliminary data.</text>
</comment>
<dbReference type="InterPro" id="IPR036704">
    <property type="entry name" value="RraA/RraA-like_sf"/>
</dbReference>
<dbReference type="GO" id="GO:0047443">
    <property type="term" value="F:4-hydroxy-4-methyl-2-oxoglutarate aldolase activity"/>
    <property type="evidence" value="ECO:0007669"/>
    <property type="project" value="UniProtKB-EC"/>
</dbReference>
<evidence type="ECO:0000256" key="9">
    <source>
        <dbReference type="RuleBase" id="RU004338"/>
    </source>
</evidence>
<dbReference type="InterPro" id="IPR005493">
    <property type="entry name" value="RraA/RraA-like"/>
</dbReference>
<evidence type="ECO:0000256" key="7">
    <source>
        <dbReference type="ARBA" id="ARBA00047973"/>
    </source>
</evidence>
<keyword evidence="8" id="KW-0460">Magnesium</keyword>
<dbReference type="NCBIfam" id="TIGR01935">
    <property type="entry name" value="NOT-MenG"/>
    <property type="match status" value="1"/>
</dbReference>
<evidence type="ECO:0000256" key="1">
    <source>
        <dbReference type="ARBA" id="ARBA00001342"/>
    </source>
</evidence>
<feature type="binding site" evidence="8">
    <location>
        <position position="73"/>
    </location>
    <ligand>
        <name>substrate</name>
    </ligand>
</feature>
<keyword evidence="11" id="KW-1185">Reference proteome</keyword>
<comment type="similarity">
    <text evidence="2 9">Belongs to the class II aldolase/RraA-like family.</text>
</comment>
<evidence type="ECO:0000256" key="6">
    <source>
        <dbReference type="ARBA" id="ARBA00025046"/>
    </source>
</evidence>
<sequence>MYGRSKAFSGRVVTVKTVEDNILIHEFLEQKGHGKVLVIDGCGSLRRAVVGGNLSKKAQNNGWVGIVVYGCVRDVDDINLCDIGVRALNCCPVRPAKKGVGEKHVPVSIAGTMVYDGDWLYADSDGILVASSEMAV</sequence>
<comment type="subunit">
    <text evidence="3 9">Homotrimer.</text>
</comment>
<evidence type="ECO:0000256" key="2">
    <source>
        <dbReference type="ARBA" id="ARBA00008621"/>
    </source>
</evidence>
<comment type="function">
    <text evidence="6 9">Catalyzes the aldol cleavage of 4-hydroxy-4-methyl-2-oxoglutarate (HMG) into 2 molecules of pyruvate. Also contains a secondary oxaloacetate (OAA) decarboxylase activity due to the common pyruvate enolate transition state formed following C-C bond cleavage in the retro-aldol and decarboxylation reactions.</text>
</comment>
<dbReference type="GO" id="GO:0008948">
    <property type="term" value="F:oxaloacetate decarboxylase activity"/>
    <property type="evidence" value="ECO:0007669"/>
    <property type="project" value="UniProtKB-EC"/>
</dbReference>
<evidence type="ECO:0000256" key="5">
    <source>
        <dbReference type="ARBA" id="ARBA00023239"/>
    </source>
</evidence>
<dbReference type="AlphaFoldDB" id="A0A811R7N1"/>
<keyword evidence="5 9" id="KW-0456">Lyase</keyword>
<protein>
    <recommendedName>
        <fullName evidence="9">4-hydroxy-4-methyl-2-oxoglutarate aldolase</fullName>
        <shortName evidence="9">HMG aldolase</shortName>
        <ecNumber evidence="9">4.1.1.112</ecNumber>
        <ecNumber evidence="9">4.1.3.17</ecNumber>
    </recommendedName>
    <alternativeName>
        <fullName evidence="9">Oxaloacetate decarboxylase</fullName>
    </alternativeName>
</protein>
<dbReference type="EC" id="4.1.3.17" evidence="9"/>
<dbReference type="PANTHER" id="PTHR33254:SF4">
    <property type="entry name" value="4-HYDROXY-4-METHYL-2-OXOGLUTARATE ALDOLASE 3-RELATED"/>
    <property type="match status" value="1"/>
</dbReference>
<dbReference type="GO" id="GO:0008428">
    <property type="term" value="F:ribonuclease inhibitor activity"/>
    <property type="evidence" value="ECO:0007669"/>
    <property type="project" value="InterPro"/>
</dbReference>
<proteinExistence type="inferred from homology"/>
<dbReference type="GO" id="GO:0046872">
    <property type="term" value="F:metal ion binding"/>
    <property type="evidence" value="ECO:0007669"/>
    <property type="project" value="UniProtKB-KW"/>
</dbReference>
<feature type="binding site" evidence="8">
    <location>
        <begin position="51"/>
        <end position="54"/>
    </location>
    <ligand>
        <name>substrate</name>
    </ligand>
</feature>
<dbReference type="OrthoDB" id="1476984at2759"/>
<comment type="cofactor">
    <cofactor evidence="9">
        <name>a divalent metal cation</name>
        <dbReference type="ChEBI" id="CHEBI:60240"/>
    </cofactor>
</comment>
<dbReference type="InterPro" id="IPR010203">
    <property type="entry name" value="RraA"/>
</dbReference>
<dbReference type="Pfam" id="PF03737">
    <property type="entry name" value="RraA-like"/>
    <property type="match status" value="1"/>
</dbReference>
<gene>
    <name evidence="10" type="ORF">NCGR_LOCUS49334</name>
</gene>
<dbReference type="GO" id="GO:0051252">
    <property type="term" value="P:regulation of RNA metabolic process"/>
    <property type="evidence" value="ECO:0007669"/>
    <property type="project" value="InterPro"/>
</dbReference>
<comment type="catalytic activity">
    <reaction evidence="1 9">
        <text>4-hydroxy-4-methyl-2-oxoglutarate = 2 pyruvate</text>
        <dbReference type="Rhea" id="RHEA:22748"/>
        <dbReference type="ChEBI" id="CHEBI:15361"/>
        <dbReference type="ChEBI" id="CHEBI:58276"/>
        <dbReference type="EC" id="4.1.3.17"/>
    </reaction>
</comment>
<dbReference type="NCBIfam" id="NF006875">
    <property type="entry name" value="PRK09372.1"/>
    <property type="match status" value="1"/>
</dbReference>
<feature type="binding site" evidence="8">
    <location>
        <position position="74"/>
    </location>
    <ligand>
        <name>Mg(2+)</name>
        <dbReference type="ChEBI" id="CHEBI:18420"/>
    </ligand>
</feature>
<evidence type="ECO:0000256" key="4">
    <source>
        <dbReference type="ARBA" id="ARBA00022723"/>
    </source>
</evidence>
<dbReference type="EMBL" id="CAJGYO010000013">
    <property type="protein sequence ID" value="CAD6266029.1"/>
    <property type="molecule type" value="Genomic_DNA"/>
</dbReference>
<dbReference type="CDD" id="cd16841">
    <property type="entry name" value="RraA_family"/>
    <property type="match status" value="1"/>
</dbReference>
<name>A0A811R7N1_9POAL</name>
<dbReference type="EC" id="4.1.1.112" evidence="9"/>
<comment type="cofactor">
    <cofactor evidence="8">
        <name>Mg(2+)</name>
        <dbReference type="ChEBI" id="CHEBI:18420"/>
    </cofactor>
</comment>
<organism evidence="10 11">
    <name type="scientific">Miscanthus lutarioriparius</name>
    <dbReference type="NCBI Taxonomy" id="422564"/>
    <lineage>
        <taxon>Eukaryota</taxon>
        <taxon>Viridiplantae</taxon>
        <taxon>Streptophyta</taxon>
        <taxon>Embryophyta</taxon>
        <taxon>Tracheophyta</taxon>
        <taxon>Spermatophyta</taxon>
        <taxon>Magnoliopsida</taxon>
        <taxon>Liliopsida</taxon>
        <taxon>Poales</taxon>
        <taxon>Poaceae</taxon>
        <taxon>PACMAD clade</taxon>
        <taxon>Panicoideae</taxon>
        <taxon>Andropogonodae</taxon>
        <taxon>Andropogoneae</taxon>
        <taxon>Saccharinae</taxon>
        <taxon>Miscanthus</taxon>
    </lineage>
</organism>
<evidence type="ECO:0000313" key="11">
    <source>
        <dbReference type="Proteomes" id="UP000604825"/>
    </source>
</evidence>
<dbReference type="Proteomes" id="UP000604825">
    <property type="component" value="Unassembled WGS sequence"/>
</dbReference>
<evidence type="ECO:0000256" key="3">
    <source>
        <dbReference type="ARBA" id="ARBA00011233"/>
    </source>
</evidence>
<reference evidence="10" key="1">
    <citation type="submission" date="2020-10" db="EMBL/GenBank/DDBJ databases">
        <authorList>
            <person name="Han B."/>
            <person name="Lu T."/>
            <person name="Zhao Q."/>
            <person name="Huang X."/>
            <person name="Zhao Y."/>
        </authorList>
    </citation>
    <scope>NUCLEOTIDE SEQUENCE</scope>
</reference>
<keyword evidence="4 8" id="KW-0479">Metal-binding</keyword>
<comment type="catalytic activity">
    <reaction evidence="7 9">
        <text>oxaloacetate + H(+) = pyruvate + CO2</text>
        <dbReference type="Rhea" id="RHEA:15641"/>
        <dbReference type="ChEBI" id="CHEBI:15361"/>
        <dbReference type="ChEBI" id="CHEBI:15378"/>
        <dbReference type="ChEBI" id="CHEBI:16452"/>
        <dbReference type="ChEBI" id="CHEBI:16526"/>
        <dbReference type="EC" id="4.1.1.112"/>
    </reaction>
</comment>